<protein>
    <submittedName>
        <fullName evidence="9">Exopolysaccharide synthesis membrane protein H (Exosortase)</fullName>
    </submittedName>
</protein>
<evidence type="ECO:0000256" key="3">
    <source>
        <dbReference type="ARBA" id="ARBA00022670"/>
    </source>
</evidence>
<dbReference type="GO" id="GO:0008233">
    <property type="term" value="F:peptidase activity"/>
    <property type="evidence" value="ECO:0007669"/>
    <property type="project" value="UniProtKB-KW"/>
</dbReference>
<feature type="transmembrane region" description="Helical" evidence="8">
    <location>
        <begin position="155"/>
        <end position="174"/>
    </location>
</feature>
<dbReference type="GO" id="GO:0005886">
    <property type="term" value="C:plasma membrane"/>
    <property type="evidence" value="ECO:0007669"/>
    <property type="project" value="UniProtKB-SubCell"/>
</dbReference>
<feature type="transmembrane region" description="Helical" evidence="8">
    <location>
        <begin position="186"/>
        <end position="208"/>
    </location>
</feature>
<dbReference type="STRING" id="316067.Geob_2971"/>
<feature type="transmembrane region" description="Helical" evidence="8">
    <location>
        <begin position="15"/>
        <end position="33"/>
    </location>
</feature>
<evidence type="ECO:0000256" key="7">
    <source>
        <dbReference type="ARBA" id="ARBA00023136"/>
    </source>
</evidence>
<dbReference type="OrthoDB" id="9797363at2"/>
<dbReference type="KEGG" id="geo:Geob_2971"/>
<keyword evidence="5" id="KW-0378">Hydrolase</keyword>
<dbReference type="InterPro" id="IPR013426">
    <property type="entry name" value="EpsH-like"/>
</dbReference>
<keyword evidence="7 8" id="KW-0472">Membrane</keyword>
<evidence type="ECO:0000256" key="1">
    <source>
        <dbReference type="ARBA" id="ARBA00004651"/>
    </source>
</evidence>
<evidence type="ECO:0000256" key="4">
    <source>
        <dbReference type="ARBA" id="ARBA00022692"/>
    </source>
</evidence>
<gene>
    <name evidence="9" type="primary">epsH</name>
    <name evidence="9" type="ordered locus">Geob_2971</name>
</gene>
<evidence type="ECO:0000256" key="2">
    <source>
        <dbReference type="ARBA" id="ARBA00022475"/>
    </source>
</evidence>
<dbReference type="InterPro" id="IPR026392">
    <property type="entry name" value="Exo/Archaeosortase_dom"/>
</dbReference>
<feature type="transmembrane region" description="Helical" evidence="8">
    <location>
        <begin position="220"/>
        <end position="239"/>
    </location>
</feature>
<dbReference type="InterPro" id="IPR019127">
    <property type="entry name" value="Exosortase"/>
</dbReference>
<proteinExistence type="predicted"/>
<evidence type="ECO:0000256" key="5">
    <source>
        <dbReference type="ARBA" id="ARBA00022801"/>
    </source>
</evidence>
<accession>B9M2W8</accession>
<evidence type="ECO:0000256" key="8">
    <source>
        <dbReference type="SAM" id="Phobius"/>
    </source>
</evidence>
<feature type="transmembrane region" description="Helical" evidence="8">
    <location>
        <begin position="129"/>
        <end position="149"/>
    </location>
</feature>
<dbReference type="EMBL" id="CP001390">
    <property type="protein sequence ID" value="ACM21314.1"/>
    <property type="molecule type" value="Genomic_DNA"/>
</dbReference>
<evidence type="ECO:0000313" key="9">
    <source>
        <dbReference type="EMBL" id="ACM21314.1"/>
    </source>
</evidence>
<sequence length="291" mass="32463">MVIHMANPGYKGQNIYFLTVVALFIVLHTVLYFPVYLRLVQAWGSMPQCSHGYFVLPIIAWLCFMKHKSLQSNHVQPSYRGCIMTYAGLFVYVAALAYESDTFAYLSYMISIAGLIVSFFGLQLFKLFIFPYLFLFFMFPIPSSVYLRLTGSMKLLASTLSAGIISSFGIPVLRDGNIIQLSNLQLSVVEACSGMQSLVSYIMLGSLLAYHMKSSSWKKLTLIAVTIPVALLNNIMRITSTGIIGQHYGIEAITGTIHDVIGMFIFVIGLMILISVYHWLVHLNKNSCVAS</sequence>
<dbReference type="eggNOG" id="COG1269">
    <property type="taxonomic scope" value="Bacteria"/>
</dbReference>
<evidence type="ECO:0000256" key="6">
    <source>
        <dbReference type="ARBA" id="ARBA00022989"/>
    </source>
</evidence>
<feature type="transmembrane region" description="Helical" evidence="8">
    <location>
        <begin position="260"/>
        <end position="280"/>
    </location>
</feature>
<dbReference type="NCBIfam" id="TIGR02602">
    <property type="entry name" value="8TM_EpsH"/>
    <property type="match status" value="1"/>
</dbReference>
<keyword evidence="6 8" id="KW-1133">Transmembrane helix</keyword>
<dbReference type="HOGENOM" id="CLU_065975_0_0_7"/>
<evidence type="ECO:0000313" key="10">
    <source>
        <dbReference type="Proteomes" id="UP000007721"/>
    </source>
</evidence>
<keyword evidence="10" id="KW-1185">Reference proteome</keyword>
<dbReference type="GO" id="GO:0006508">
    <property type="term" value="P:proteolysis"/>
    <property type="evidence" value="ECO:0007669"/>
    <property type="project" value="UniProtKB-KW"/>
</dbReference>
<keyword evidence="2" id="KW-1003">Cell membrane</keyword>
<dbReference type="AlphaFoldDB" id="B9M2W8"/>
<reference evidence="9 10" key="1">
    <citation type="submission" date="2009-01" db="EMBL/GenBank/DDBJ databases">
        <title>Complete sequence of Geobacter sp. FRC-32.</title>
        <authorList>
            <consortium name="US DOE Joint Genome Institute"/>
            <person name="Lucas S."/>
            <person name="Copeland A."/>
            <person name="Lapidus A."/>
            <person name="Glavina del Rio T."/>
            <person name="Dalin E."/>
            <person name="Tice H."/>
            <person name="Bruce D."/>
            <person name="Goodwin L."/>
            <person name="Pitluck S."/>
            <person name="Saunders E."/>
            <person name="Brettin T."/>
            <person name="Detter J.C."/>
            <person name="Han C."/>
            <person name="Larimer F."/>
            <person name="Land M."/>
            <person name="Hauser L."/>
            <person name="Kyrpides N."/>
            <person name="Ovchinnikova G."/>
            <person name="Kostka J."/>
            <person name="Richardson P."/>
        </authorList>
    </citation>
    <scope>NUCLEOTIDE SEQUENCE [LARGE SCALE GENOMIC DNA]</scope>
    <source>
        <strain evidence="10">DSM 22248 / JCM 15807 / FRC-32</strain>
    </source>
</reference>
<keyword evidence="3" id="KW-0645">Protease</keyword>
<feature type="transmembrane region" description="Helical" evidence="8">
    <location>
        <begin position="45"/>
        <end position="65"/>
    </location>
</feature>
<dbReference type="Proteomes" id="UP000007721">
    <property type="component" value="Chromosome"/>
</dbReference>
<comment type="subcellular location">
    <subcellularLocation>
        <location evidence="1">Cell membrane</location>
        <topology evidence="1">Multi-pass membrane protein</topology>
    </subcellularLocation>
</comment>
<organism evidence="9 10">
    <name type="scientific">Geotalea daltonii (strain DSM 22248 / JCM 15807 / FRC-32)</name>
    <name type="common">Geobacter daltonii</name>
    <dbReference type="NCBI Taxonomy" id="316067"/>
    <lineage>
        <taxon>Bacteria</taxon>
        <taxon>Pseudomonadati</taxon>
        <taxon>Thermodesulfobacteriota</taxon>
        <taxon>Desulfuromonadia</taxon>
        <taxon>Geobacterales</taxon>
        <taxon>Geobacteraceae</taxon>
        <taxon>Geotalea</taxon>
    </lineage>
</organism>
<dbReference type="NCBIfam" id="TIGR04178">
    <property type="entry name" value="exo_archaeo"/>
    <property type="match status" value="1"/>
</dbReference>
<feature type="transmembrane region" description="Helical" evidence="8">
    <location>
        <begin position="77"/>
        <end position="97"/>
    </location>
</feature>
<keyword evidence="4 8" id="KW-0812">Transmembrane</keyword>
<name>B9M2W8_GEODF</name>
<dbReference type="Pfam" id="PF09721">
    <property type="entry name" value="Exosortase_EpsH"/>
    <property type="match status" value="1"/>
</dbReference>
<feature type="transmembrane region" description="Helical" evidence="8">
    <location>
        <begin position="103"/>
        <end position="122"/>
    </location>
</feature>